<comment type="caution">
    <text evidence="1">The sequence shown here is derived from an EMBL/GenBank/DDBJ whole genome shotgun (WGS) entry which is preliminary data.</text>
</comment>
<sequence length="70" mass="7761">MILTSVAWAAVDKEGSENLEYLRGQYDAAIFATGTTVAHDLPIANRTLEGIHYATSTPSSQHQDMERFVY</sequence>
<protein>
    <submittedName>
        <fullName evidence="1">Uncharacterized protein</fullName>
    </submittedName>
</protein>
<dbReference type="Proteomes" id="UP001153331">
    <property type="component" value="Unassembled WGS sequence"/>
</dbReference>
<accession>A0ACC2I6A8</accession>
<evidence type="ECO:0000313" key="2">
    <source>
        <dbReference type="Proteomes" id="UP001153331"/>
    </source>
</evidence>
<evidence type="ECO:0000313" key="1">
    <source>
        <dbReference type="EMBL" id="KAJ8110693.1"/>
    </source>
</evidence>
<proteinExistence type="predicted"/>
<dbReference type="EMBL" id="JAPHNI010000474">
    <property type="protein sequence ID" value="KAJ8110693.1"/>
    <property type="molecule type" value="Genomic_DNA"/>
</dbReference>
<name>A0ACC2I6A8_9PLEO</name>
<gene>
    <name evidence="1" type="ORF">OPT61_g6523</name>
</gene>
<keyword evidence="2" id="KW-1185">Reference proteome</keyword>
<reference evidence="1" key="1">
    <citation type="submission" date="2022-11" db="EMBL/GenBank/DDBJ databases">
        <title>Genome Sequence of Boeremia exigua.</title>
        <authorList>
            <person name="Buettner E."/>
        </authorList>
    </citation>
    <scope>NUCLEOTIDE SEQUENCE</scope>
    <source>
        <strain evidence="1">CU02</strain>
    </source>
</reference>
<organism evidence="1 2">
    <name type="scientific">Boeremia exigua</name>
    <dbReference type="NCBI Taxonomy" id="749465"/>
    <lineage>
        <taxon>Eukaryota</taxon>
        <taxon>Fungi</taxon>
        <taxon>Dikarya</taxon>
        <taxon>Ascomycota</taxon>
        <taxon>Pezizomycotina</taxon>
        <taxon>Dothideomycetes</taxon>
        <taxon>Pleosporomycetidae</taxon>
        <taxon>Pleosporales</taxon>
        <taxon>Pleosporineae</taxon>
        <taxon>Didymellaceae</taxon>
        <taxon>Boeremia</taxon>
    </lineage>
</organism>